<proteinExistence type="predicted"/>
<dbReference type="RefSeq" id="WP_344865430.1">
    <property type="nucleotide sequence ID" value="NZ_BAAAUT010000069.1"/>
</dbReference>
<comment type="caution">
    <text evidence="1">The sequence shown here is derived from an EMBL/GenBank/DDBJ whole genome shotgun (WGS) entry which is preliminary data.</text>
</comment>
<name>A0ABP6NXD9_9ACTN</name>
<protein>
    <submittedName>
        <fullName evidence="1">Uncharacterized protein</fullName>
    </submittedName>
</protein>
<keyword evidence="2" id="KW-1185">Reference proteome</keyword>
<organism evidence="1 2">
    <name type="scientific">Planomonospora alba</name>
    <dbReference type="NCBI Taxonomy" id="161354"/>
    <lineage>
        <taxon>Bacteria</taxon>
        <taxon>Bacillati</taxon>
        <taxon>Actinomycetota</taxon>
        <taxon>Actinomycetes</taxon>
        <taxon>Streptosporangiales</taxon>
        <taxon>Streptosporangiaceae</taxon>
        <taxon>Planomonospora</taxon>
    </lineage>
</organism>
<dbReference type="Proteomes" id="UP001500320">
    <property type="component" value="Unassembled WGS sequence"/>
</dbReference>
<evidence type="ECO:0000313" key="2">
    <source>
        <dbReference type="Proteomes" id="UP001500320"/>
    </source>
</evidence>
<evidence type="ECO:0000313" key="1">
    <source>
        <dbReference type="EMBL" id="GAA3161128.1"/>
    </source>
</evidence>
<gene>
    <name evidence="1" type="ORF">GCM10010466_60080</name>
</gene>
<sequence length="275" mass="29962">MSAWAGPADFPPEGPMLPDGRMLAVLHGELEPYPWRTPSEAADAYGLFYDRSEALGWLTSGDDCSPQGSWWMNDAGQPEDPSAWLPQIAWFQVEVTHPLHPERPLPTQAFLNCIDDVMARMGTLNLKAVQLLLPLPKLGDPARHSSGRALGVLRQAAAWLADSPPSRSARVWVTLDSGQDPAIITAAPHMRERIQELRQHAFLMSSAAGIEEDAPVLEPAVLDSAWPGPSKHRAAFHGSLAEWSLDAVGWLAGFLSEVAAEHDVYTPLLFTAIKA</sequence>
<reference evidence="2" key="1">
    <citation type="journal article" date="2019" name="Int. J. Syst. Evol. Microbiol.">
        <title>The Global Catalogue of Microorganisms (GCM) 10K type strain sequencing project: providing services to taxonomists for standard genome sequencing and annotation.</title>
        <authorList>
            <consortium name="The Broad Institute Genomics Platform"/>
            <consortium name="The Broad Institute Genome Sequencing Center for Infectious Disease"/>
            <person name="Wu L."/>
            <person name="Ma J."/>
        </authorList>
    </citation>
    <scope>NUCLEOTIDE SEQUENCE [LARGE SCALE GENOMIC DNA]</scope>
    <source>
        <strain evidence="2">JCM 9373</strain>
    </source>
</reference>
<dbReference type="EMBL" id="BAAAUT010000069">
    <property type="protein sequence ID" value="GAA3161128.1"/>
    <property type="molecule type" value="Genomic_DNA"/>
</dbReference>
<accession>A0ABP6NXD9</accession>